<reference evidence="5" key="1">
    <citation type="journal article" date="2023" name="Plant J.">
        <title>Genome sequences and population genomics provide insights into the demographic history, inbreeding, and mutation load of two 'living fossil' tree species of Dipteronia.</title>
        <authorList>
            <person name="Feng Y."/>
            <person name="Comes H.P."/>
            <person name="Chen J."/>
            <person name="Zhu S."/>
            <person name="Lu R."/>
            <person name="Zhang X."/>
            <person name="Li P."/>
            <person name="Qiu J."/>
            <person name="Olsen K.M."/>
            <person name="Qiu Y."/>
        </authorList>
    </citation>
    <scope>NUCLEOTIDE SEQUENCE</scope>
    <source>
        <strain evidence="5">NBL</strain>
    </source>
</reference>
<proteinExistence type="inferred from homology"/>
<dbReference type="AlphaFoldDB" id="A0AAE0EB53"/>
<evidence type="ECO:0000313" key="5">
    <source>
        <dbReference type="EMBL" id="KAK3221903.1"/>
    </source>
</evidence>
<feature type="domain" description="Ubiquitin-like protease family profile" evidence="4">
    <location>
        <begin position="61"/>
        <end position="181"/>
    </location>
</feature>
<dbReference type="Proteomes" id="UP001281410">
    <property type="component" value="Unassembled WGS sequence"/>
</dbReference>
<dbReference type="EMBL" id="JANJYJ010000003">
    <property type="protein sequence ID" value="KAK3221903.1"/>
    <property type="molecule type" value="Genomic_DNA"/>
</dbReference>
<dbReference type="Gene3D" id="3.40.395.10">
    <property type="entry name" value="Adenoviral Proteinase, Chain A"/>
    <property type="match status" value="1"/>
</dbReference>
<comment type="similarity">
    <text evidence="1">Belongs to the peptidase C48 family.</text>
</comment>
<comment type="caution">
    <text evidence="5">The sequence shown here is derived from an EMBL/GenBank/DDBJ whole genome shotgun (WGS) entry which is preliminary data.</text>
</comment>
<dbReference type="GO" id="GO:0006508">
    <property type="term" value="P:proteolysis"/>
    <property type="evidence" value="ECO:0007669"/>
    <property type="project" value="UniProtKB-KW"/>
</dbReference>
<keyword evidence="6" id="KW-1185">Reference proteome</keyword>
<dbReference type="InterPro" id="IPR038765">
    <property type="entry name" value="Papain-like_cys_pep_sf"/>
</dbReference>
<gene>
    <name evidence="5" type="ORF">Dsin_008928</name>
</gene>
<dbReference type="SUPFAM" id="SSF54001">
    <property type="entry name" value="Cysteine proteinases"/>
    <property type="match status" value="1"/>
</dbReference>
<sequence length="187" mass="21446">MSTLALVSKEVLVHAPAEASDASAELDTWLEPHSCHLLPCTSYKLVDNEEKKNHIIFGNPDGHWILCPIDLDKLNVCIYYPLHRQKKIGTRRKQITILLRFILAILQQSGYFQQKDIPPNGEMFSVHQSIPKKLSAQLYNDSCGVFICRYTDMLMRHKCFWGWGTKNVPKFKKEIVLEIFANSVASE</sequence>
<organism evidence="5 6">
    <name type="scientific">Dipteronia sinensis</name>
    <dbReference type="NCBI Taxonomy" id="43782"/>
    <lineage>
        <taxon>Eukaryota</taxon>
        <taxon>Viridiplantae</taxon>
        <taxon>Streptophyta</taxon>
        <taxon>Embryophyta</taxon>
        <taxon>Tracheophyta</taxon>
        <taxon>Spermatophyta</taxon>
        <taxon>Magnoliopsida</taxon>
        <taxon>eudicotyledons</taxon>
        <taxon>Gunneridae</taxon>
        <taxon>Pentapetalae</taxon>
        <taxon>rosids</taxon>
        <taxon>malvids</taxon>
        <taxon>Sapindales</taxon>
        <taxon>Sapindaceae</taxon>
        <taxon>Hippocastanoideae</taxon>
        <taxon>Acereae</taxon>
        <taxon>Dipteronia</taxon>
    </lineage>
</organism>
<evidence type="ECO:0000256" key="3">
    <source>
        <dbReference type="ARBA" id="ARBA00022801"/>
    </source>
</evidence>
<name>A0AAE0EB53_9ROSI</name>
<keyword evidence="3" id="KW-0378">Hydrolase</keyword>
<evidence type="ECO:0000256" key="1">
    <source>
        <dbReference type="ARBA" id="ARBA00005234"/>
    </source>
</evidence>
<keyword evidence="2" id="KW-0645">Protease</keyword>
<protein>
    <recommendedName>
        <fullName evidence="4">Ubiquitin-like protease family profile domain-containing protein</fullName>
    </recommendedName>
</protein>
<accession>A0AAE0EB53</accession>
<evidence type="ECO:0000256" key="2">
    <source>
        <dbReference type="ARBA" id="ARBA00022670"/>
    </source>
</evidence>
<evidence type="ECO:0000313" key="6">
    <source>
        <dbReference type="Proteomes" id="UP001281410"/>
    </source>
</evidence>
<dbReference type="InterPro" id="IPR003653">
    <property type="entry name" value="Peptidase_C48_C"/>
</dbReference>
<dbReference type="Pfam" id="PF02902">
    <property type="entry name" value="Peptidase_C48"/>
    <property type="match status" value="1"/>
</dbReference>
<dbReference type="GO" id="GO:0008234">
    <property type="term" value="F:cysteine-type peptidase activity"/>
    <property type="evidence" value="ECO:0007669"/>
    <property type="project" value="InterPro"/>
</dbReference>
<evidence type="ECO:0000259" key="4">
    <source>
        <dbReference type="Pfam" id="PF02902"/>
    </source>
</evidence>